<dbReference type="SUPFAM" id="SSF53448">
    <property type="entry name" value="Nucleotide-diphospho-sugar transferases"/>
    <property type="match status" value="1"/>
</dbReference>
<dbReference type="InterPro" id="IPR029044">
    <property type="entry name" value="Nucleotide-diphossugar_trans"/>
</dbReference>
<dbReference type="OrthoDB" id="10533400at2759"/>
<gene>
    <name evidence="1" type="ORF">Esi_0033_0051</name>
</gene>
<organism evidence="1 2">
    <name type="scientific">Ectocarpus siliculosus</name>
    <name type="common">Brown alga</name>
    <name type="synonym">Conferva siliculosa</name>
    <dbReference type="NCBI Taxonomy" id="2880"/>
    <lineage>
        <taxon>Eukaryota</taxon>
        <taxon>Sar</taxon>
        <taxon>Stramenopiles</taxon>
        <taxon>Ochrophyta</taxon>
        <taxon>PX clade</taxon>
        <taxon>Phaeophyceae</taxon>
        <taxon>Ectocarpales</taxon>
        <taxon>Ectocarpaceae</taxon>
        <taxon>Ectocarpus</taxon>
    </lineage>
</organism>
<accession>D7FXJ5</accession>
<dbReference type="EMBL" id="FN648520">
    <property type="protein sequence ID" value="CBJ26436.1"/>
    <property type="molecule type" value="Genomic_DNA"/>
</dbReference>
<dbReference type="AlphaFoldDB" id="D7FXJ5"/>
<dbReference type="InParanoid" id="D7FXJ5"/>
<dbReference type="EMBL" id="FN649732">
    <property type="protein sequence ID" value="CBJ26436.1"/>
    <property type="molecule type" value="Genomic_DNA"/>
</dbReference>
<evidence type="ECO:0000313" key="2">
    <source>
        <dbReference type="Proteomes" id="UP000002630"/>
    </source>
</evidence>
<protein>
    <submittedName>
        <fullName evidence="1">Uncharacterized protein</fullName>
    </submittedName>
</protein>
<dbReference type="Proteomes" id="UP000002630">
    <property type="component" value="Linkage Group LG07"/>
</dbReference>
<proteinExistence type="predicted"/>
<reference evidence="1 2" key="1">
    <citation type="journal article" date="2010" name="Nature">
        <title>The Ectocarpus genome and the independent evolution of multicellularity in brown algae.</title>
        <authorList>
            <person name="Cock J.M."/>
            <person name="Sterck L."/>
            <person name="Rouze P."/>
            <person name="Scornet D."/>
            <person name="Allen A.E."/>
            <person name="Amoutzias G."/>
            <person name="Anthouard V."/>
            <person name="Artiguenave F."/>
            <person name="Aury J.M."/>
            <person name="Badger J.H."/>
            <person name="Beszteri B."/>
            <person name="Billiau K."/>
            <person name="Bonnet E."/>
            <person name="Bothwell J.H."/>
            <person name="Bowler C."/>
            <person name="Boyen C."/>
            <person name="Brownlee C."/>
            <person name="Carrano C.J."/>
            <person name="Charrier B."/>
            <person name="Cho G.Y."/>
            <person name="Coelho S.M."/>
            <person name="Collen J."/>
            <person name="Corre E."/>
            <person name="Da Silva C."/>
            <person name="Delage L."/>
            <person name="Delaroque N."/>
            <person name="Dittami S.M."/>
            <person name="Doulbeau S."/>
            <person name="Elias M."/>
            <person name="Farnham G."/>
            <person name="Gachon C.M."/>
            <person name="Gschloessl B."/>
            <person name="Heesch S."/>
            <person name="Jabbari K."/>
            <person name="Jubin C."/>
            <person name="Kawai H."/>
            <person name="Kimura K."/>
            <person name="Kloareg B."/>
            <person name="Kupper F.C."/>
            <person name="Lang D."/>
            <person name="Le Bail A."/>
            <person name="Leblanc C."/>
            <person name="Lerouge P."/>
            <person name="Lohr M."/>
            <person name="Lopez P.J."/>
            <person name="Martens C."/>
            <person name="Maumus F."/>
            <person name="Michel G."/>
            <person name="Miranda-Saavedra D."/>
            <person name="Morales J."/>
            <person name="Moreau H."/>
            <person name="Motomura T."/>
            <person name="Nagasato C."/>
            <person name="Napoli C.A."/>
            <person name="Nelson D.R."/>
            <person name="Nyvall-Collen P."/>
            <person name="Peters A.F."/>
            <person name="Pommier C."/>
            <person name="Potin P."/>
            <person name="Poulain J."/>
            <person name="Quesneville H."/>
            <person name="Read B."/>
            <person name="Rensing S.A."/>
            <person name="Ritter A."/>
            <person name="Rousvoal S."/>
            <person name="Samanta M."/>
            <person name="Samson G."/>
            <person name="Schroeder D.C."/>
            <person name="Segurens B."/>
            <person name="Strittmatter M."/>
            <person name="Tonon T."/>
            <person name="Tregear J.W."/>
            <person name="Valentin K."/>
            <person name="von Dassow P."/>
            <person name="Yamagishi T."/>
            <person name="Van de Peer Y."/>
            <person name="Wincker P."/>
        </authorList>
    </citation>
    <scope>NUCLEOTIDE SEQUENCE [LARGE SCALE GENOMIC DNA]</scope>
    <source>
        <strain evidence="2">Ec32 / CCAP1310/4</strain>
    </source>
</reference>
<sequence length="269" mass="29902">MFLACFAVVGVHRQWSQHTGGDAFESNPPDPTGQGVLFFAYGSETSTAEHYLEQVLVSARRIKSLNPSTNITVVTNPGIRPEVEGVFDVVVHVEEKHLYRGKQQSWGPKGLARQWFTRLEYISRSPYEVTLALDSQALCCGTSVEDILTEGGEEFDIAFAVQGPRMLGPHNWAILYRLNDRTRRLFDRWKSLQLAYARSGSDQLTLHMAAGSLALKGELNVGVLAQNAALATVIYNRTVAEFPKTSTLVDPRPVHFVHYDAQSHEDAEA</sequence>
<name>D7FXJ5_ECTSI</name>
<evidence type="ECO:0000313" key="1">
    <source>
        <dbReference type="EMBL" id="CBJ26436.1"/>
    </source>
</evidence>
<keyword evidence="2" id="KW-1185">Reference proteome</keyword>